<evidence type="ECO:0000256" key="9">
    <source>
        <dbReference type="ARBA" id="ARBA00023242"/>
    </source>
</evidence>
<evidence type="ECO:0000256" key="2">
    <source>
        <dbReference type="ARBA" id="ARBA00004777"/>
    </source>
</evidence>
<dbReference type="InterPro" id="IPR008422">
    <property type="entry name" value="KN_HD"/>
</dbReference>
<feature type="region of interest" description="Disordered" evidence="13">
    <location>
        <begin position="910"/>
        <end position="951"/>
    </location>
</feature>
<dbReference type="PANTHER" id="PTHR45754:SF3">
    <property type="entry name" value="METHYLENETETRAHYDROFOLATE REDUCTASE (NADPH)"/>
    <property type="match status" value="1"/>
</dbReference>
<protein>
    <submittedName>
        <fullName evidence="17">Uncharacterized protein</fullName>
    </submittedName>
</protein>
<evidence type="ECO:0000256" key="3">
    <source>
        <dbReference type="ARBA" id="ARBA00006743"/>
    </source>
</evidence>
<dbReference type="SUPFAM" id="SSF46689">
    <property type="entry name" value="Homeodomain-like"/>
    <property type="match status" value="1"/>
</dbReference>
<keyword evidence="9 11" id="KW-0539">Nucleus</keyword>
<dbReference type="GO" id="GO:0008270">
    <property type="term" value="F:zinc ion binding"/>
    <property type="evidence" value="ECO:0007669"/>
    <property type="project" value="UniProtKB-KW"/>
</dbReference>
<evidence type="ECO:0000256" key="11">
    <source>
        <dbReference type="PROSITE-ProRule" id="PRU00108"/>
    </source>
</evidence>
<keyword evidence="4" id="KW-0285">Flavoprotein</keyword>
<dbReference type="GO" id="GO:0071949">
    <property type="term" value="F:FAD binding"/>
    <property type="evidence" value="ECO:0007669"/>
    <property type="project" value="TreeGrafter"/>
</dbReference>
<dbReference type="InterPro" id="IPR009057">
    <property type="entry name" value="Homeodomain-like_sf"/>
</dbReference>
<keyword evidence="6" id="KW-0560">Oxidoreductase</keyword>
<evidence type="ECO:0000259" key="14">
    <source>
        <dbReference type="PROSITE" id="PS50071"/>
    </source>
</evidence>
<feature type="non-terminal residue" evidence="17">
    <location>
        <position position="1452"/>
    </location>
</feature>
<comment type="similarity">
    <text evidence="3">Belongs to the methylenetetrahydrofolate reductase family.</text>
</comment>
<evidence type="ECO:0000256" key="8">
    <source>
        <dbReference type="ARBA" id="ARBA00023155"/>
    </source>
</evidence>
<keyword evidence="10" id="KW-0863">Zinc-finger</keyword>
<dbReference type="SMART" id="SM00355">
    <property type="entry name" value="ZnF_C2H2"/>
    <property type="match status" value="3"/>
</dbReference>
<keyword evidence="8 11" id="KW-0371">Homeobox</keyword>
<dbReference type="EMBL" id="CVQI01035140">
    <property type="protein sequence ID" value="CRK45932.1"/>
    <property type="molecule type" value="Genomic_DNA"/>
</dbReference>
<comment type="pathway">
    <text evidence="2 12">One-carbon metabolism; tetrahydrofolate interconversion.</text>
</comment>
<evidence type="ECO:0000256" key="6">
    <source>
        <dbReference type="ARBA" id="ARBA00023002"/>
    </source>
</evidence>
<feature type="DNA-binding region" description="Homeobox" evidence="11">
    <location>
        <begin position="219"/>
        <end position="281"/>
    </location>
</feature>
<dbReference type="InterPro" id="IPR029041">
    <property type="entry name" value="FAD-linked_oxidoreductase-like"/>
</dbReference>
<dbReference type="Proteomes" id="UP000045706">
    <property type="component" value="Unassembled WGS sequence"/>
</dbReference>
<evidence type="ECO:0000256" key="1">
    <source>
        <dbReference type="ARBA" id="ARBA00001974"/>
    </source>
</evidence>
<feature type="domain" description="HTH CENPB-type" evidence="16">
    <location>
        <begin position="811"/>
        <end position="885"/>
    </location>
</feature>
<dbReference type="SMART" id="SM00389">
    <property type="entry name" value="HOX"/>
    <property type="match status" value="1"/>
</dbReference>
<name>A0A0G4NHI7_VERLO</name>
<dbReference type="Pfam" id="PF21895">
    <property type="entry name" value="MTHFR_C"/>
    <property type="match status" value="1"/>
</dbReference>
<dbReference type="GO" id="GO:0005829">
    <property type="term" value="C:cytosol"/>
    <property type="evidence" value="ECO:0007669"/>
    <property type="project" value="TreeGrafter"/>
</dbReference>
<dbReference type="GO" id="GO:0009086">
    <property type="term" value="P:methionine biosynthetic process"/>
    <property type="evidence" value="ECO:0007669"/>
    <property type="project" value="TreeGrafter"/>
</dbReference>
<dbReference type="SUPFAM" id="SSF51730">
    <property type="entry name" value="FAD-linked oxidoreductase"/>
    <property type="match status" value="2"/>
</dbReference>
<dbReference type="PROSITE" id="PS50157">
    <property type="entry name" value="ZINC_FINGER_C2H2_2"/>
    <property type="match status" value="1"/>
</dbReference>
<dbReference type="PROSITE" id="PS50071">
    <property type="entry name" value="HOMEOBOX_2"/>
    <property type="match status" value="1"/>
</dbReference>
<dbReference type="InterPro" id="IPR001356">
    <property type="entry name" value="HD"/>
</dbReference>
<evidence type="ECO:0000313" key="18">
    <source>
        <dbReference type="Proteomes" id="UP000045706"/>
    </source>
</evidence>
<dbReference type="PANTHER" id="PTHR45754">
    <property type="entry name" value="METHYLENETETRAHYDROFOLATE REDUCTASE"/>
    <property type="match status" value="1"/>
</dbReference>
<evidence type="ECO:0000256" key="5">
    <source>
        <dbReference type="ARBA" id="ARBA00022827"/>
    </source>
</evidence>
<dbReference type="GO" id="GO:0005634">
    <property type="term" value="C:nucleus"/>
    <property type="evidence" value="ECO:0007669"/>
    <property type="project" value="UniProtKB-SubCell"/>
</dbReference>
<keyword evidence="10" id="KW-0862">Zinc</keyword>
<dbReference type="GO" id="GO:0004489">
    <property type="term" value="F:methylenetetrahydrofolate reductase [NAD(P)H] activity"/>
    <property type="evidence" value="ECO:0007669"/>
    <property type="project" value="InterPro"/>
</dbReference>
<dbReference type="Gene3D" id="3.20.20.220">
    <property type="match status" value="2"/>
</dbReference>
<reference evidence="18" key="1">
    <citation type="submission" date="2015-05" db="EMBL/GenBank/DDBJ databases">
        <authorList>
            <person name="Fogelqvist Johan"/>
        </authorList>
    </citation>
    <scope>NUCLEOTIDE SEQUENCE [LARGE SCALE GENOMIC DNA]</scope>
</reference>
<dbReference type="InterPro" id="IPR006600">
    <property type="entry name" value="HTH_CenpB_DNA-bd_dom"/>
</dbReference>
<gene>
    <name evidence="17" type="ORF">BN1723_016618</name>
</gene>
<dbReference type="PROSITE" id="PS00028">
    <property type="entry name" value="ZINC_FINGER_C2H2_1"/>
    <property type="match status" value="1"/>
</dbReference>
<dbReference type="GO" id="GO:0006355">
    <property type="term" value="P:regulation of DNA-templated transcription"/>
    <property type="evidence" value="ECO:0007669"/>
    <property type="project" value="InterPro"/>
</dbReference>
<keyword evidence="7 11" id="KW-0238">DNA-binding</keyword>
<proteinExistence type="inferred from homology"/>
<dbReference type="Pfam" id="PF02219">
    <property type="entry name" value="MTHFR"/>
    <property type="match status" value="2"/>
</dbReference>
<dbReference type="Pfam" id="PF03221">
    <property type="entry name" value="HTH_Tnp_Tc5"/>
    <property type="match status" value="1"/>
</dbReference>
<evidence type="ECO:0000313" key="17">
    <source>
        <dbReference type="EMBL" id="CRK45932.1"/>
    </source>
</evidence>
<dbReference type="CDD" id="cd00537">
    <property type="entry name" value="MTHFR"/>
    <property type="match status" value="1"/>
</dbReference>
<feature type="region of interest" description="Disordered" evidence="13">
    <location>
        <begin position="401"/>
        <end position="427"/>
    </location>
</feature>
<feature type="domain" description="Homeobox" evidence="14">
    <location>
        <begin position="217"/>
        <end position="280"/>
    </location>
</feature>
<organism evidence="17 18">
    <name type="scientific">Verticillium longisporum</name>
    <name type="common">Verticillium dahliae var. longisporum</name>
    <dbReference type="NCBI Taxonomy" id="100787"/>
    <lineage>
        <taxon>Eukaryota</taxon>
        <taxon>Fungi</taxon>
        <taxon>Dikarya</taxon>
        <taxon>Ascomycota</taxon>
        <taxon>Pezizomycotina</taxon>
        <taxon>Sordariomycetes</taxon>
        <taxon>Hypocreomycetidae</taxon>
        <taxon>Glomerellales</taxon>
        <taxon>Plectosphaerellaceae</taxon>
        <taxon>Verticillium</taxon>
    </lineage>
</organism>
<feature type="domain" description="C2H2-type" evidence="15">
    <location>
        <begin position="435"/>
        <end position="463"/>
    </location>
</feature>
<accession>A0A0G4NHI7</accession>
<dbReference type="Gene3D" id="1.10.10.60">
    <property type="entry name" value="Homeodomain-like"/>
    <property type="match status" value="1"/>
</dbReference>
<sequence>MDEFVDWDKAGDNVGMLLDDTGPLPPSPSEPIPTNIADQDIDLMLANVDDDDFSFWALQHFSEAGQEGQDAPLGSASAASAFQMDLSAGPVPEPDQLPNPLPDFFWYRPAVPCTSCSRSGLECKRIREGEYKGFCTSCVALWCPCSFAPSVPANNWSNDLSEDPVVTNDKDVPSSQSLLKASLSSAPLEMAPPPIVPPVHENTAAAAAGAAVPNKNSPPPKIGARFSRESVKILKTWLSGHNRHPYPSDEEKEMLQRQTGLNKTQITNWLANARRRGKIQPPRSTSPATHTLYAGAVDIPRRPGTPAFDKSIANKNPLERWVDSPPDNEPASVTAIARAVASNSDMSSGSGLNSPHSFAFTDDGSGRSLVDYSSTSSVGTSSGGSFASVYSHASRGSFGSFSSMQIRGRRRRRRRAAPQRGPDDKTNLAAPFKTFQCTFCTETFRTKHDWQRHEKSLHLSLERWVCAPNGPRALNPATNQVSCVYCGEVDPDNEHIESHNHTTCQERSLEERTFYRKDHLNQHLRLVHNVKFMDWCMKTWKVATPEIRSRCGFCGIIMDNWSIRVDHLAEHFKTGNTMADWKGDWGFDAPVLDMVENSIPPYLIDHERNTPFPYVAGGSPPESPRSAYELIKMELAFFMMNHEDKTGALPNDDEMLLEACRIIFASEVLSLQGIDSNFSWLRDLFMSSPEVARQAQFGPLRSAIENRLSILKINGKDNLFEACPLEKQLRDFVSSRTLLGLTPIDDELQVEACCIVGRIEEASTTPSDFIANWLVRFINSSTGWLANFRQRAHLPRTEDIKNAYFRSTDTTKIDSTIHIYSRLETSLSEYMEDQRVLGIEPTDEDLQRRARIIIYEFDDGWNQTAADSLVWLTAFRERHPPGGSSSQTQDSLMLNASEPALIVLGLQQQLHAPQADTQTATSPPQPSFSAASREFVSSPPRSKHMGGATCMNDSNRFRRLARELRRFVTQTTSPNNPNQHVPSDQELQHQARWIMYDDDDPWNQTPADNAEWLQRFKRDAGLLAAASPLDPNQNVVPSRTMAEAAASSCPFNPKIDFSTPFSTSTTLAGTSPFMRRAKHMNCSVPQEFMDALEPVKNDDNAVREVGKVLVAGMCRKILAAGIHHLHFYTMNLAQATRMVLEELNWMPTSERPLKQALPWKQSLGLGRREEDVRPIFWKGRNKSYILRTQDWDEFPNGRWGDSRSPAFGELDAYGIGLTGTNEQNIKKWGEPQTVQDIATLFVRYLQNEIDCLPWSESPLTNEADPIREDLIALNKRGIITINSQPAVNGVKSSHAVHGWGPKNGYVYQKSYLEMLVHPDLYPEIISRIEKHPDMTYYAEKWVAADGGFEYARDLVKHIRATYHDHFDIGVAGYPEGCDDNKDEESLLDHLKEKVDMGATFIVTQMFYDADNFVRWVGKVRERGITIPIVPGIMPIATYASFMRRAKHMNCSV</sequence>
<evidence type="ECO:0000256" key="4">
    <source>
        <dbReference type="ARBA" id="ARBA00022630"/>
    </source>
</evidence>
<evidence type="ECO:0000256" key="7">
    <source>
        <dbReference type="ARBA" id="ARBA00023125"/>
    </source>
</evidence>
<dbReference type="Pfam" id="PF05920">
    <property type="entry name" value="Homeobox_KN"/>
    <property type="match status" value="1"/>
</dbReference>
<dbReference type="UniPathway" id="UPA00193"/>
<dbReference type="InterPro" id="IPR003171">
    <property type="entry name" value="Mehydrof_redctse-like"/>
</dbReference>
<evidence type="ECO:0000256" key="13">
    <source>
        <dbReference type="SAM" id="MobiDB-lite"/>
    </source>
</evidence>
<dbReference type="GO" id="GO:0035999">
    <property type="term" value="P:tetrahydrofolate interconversion"/>
    <property type="evidence" value="ECO:0007669"/>
    <property type="project" value="UniProtKB-UniPathway"/>
</dbReference>
<keyword evidence="10" id="KW-0479">Metal-binding</keyword>
<feature type="compositionally biased region" description="Polar residues" evidence="13">
    <location>
        <begin position="910"/>
        <end position="930"/>
    </location>
</feature>
<evidence type="ECO:0000259" key="16">
    <source>
        <dbReference type="PROSITE" id="PS51253"/>
    </source>
</evidence>
<evidence type="ECO:0000256" key="12">
    <source>
        <dbReference type="RuleBase" id="RU004254"/>
    </source>
</evidence>
<dbReference type="CDD" id="cd00086">
    <property type="entry name" value="homeodomain"/>
    <property type="match status" value="1"/>
</dbReference>
<feature type="compositionally biased region" description="Basic residues" evidence="13">
    <location>
        <begin position="407"/>
        <end position="417"/>
    </location>
</feature>
<dbReference type="InterPro" id="IPR013087">
    <property type="entry name" value="Znf_C2H2_type"/>
</dbReference>
<comment type="subcellular location">
    <subcellularLocation>
        <location evidence="11">Nucleus</location>
    </subcellularLocation>
</comment>
<dbReference type="GO" id="GO:0003677">
    <property type="term" value="F:DNA binding"/>
    <property type="evidence" value="ECO:0007669"/>
    <property type="project" value="UniProtKB-UniRule"/>
</dbReference>
<keyword evidence="5" id="KW-0274">FAD</keyword>
<evidence type="ECO:0000256" key="10">
    <source>
        <dbReference type="PROSITE-ProRule" id="PRU00042"/>
    </source>
</evidence>
<comment type="cofactor">
    <cofactor evidence="1">
        <name>FAD</name>
        <dbReference type="ChEBI" id="CHEBI:57692"/>
    </cofactor>
</comment>
<evidence type="ECO:0000259" key="15">
    <source>
        <dbReference type="PROSITE" id="PS50157"/>
    </source>
</evidence>
<dbReference type="InterPro" id="IPR053806">
    <property type="entry name" value="MTHFR_C"/>
</dbReference>
<dbReference type="PROSITE" id="PS51253">
    <property type="entry name" value="HTH_CENPB"/>
    <property type="match status" value="1"/>
</dbReference>